<dbReference type="EMBL" id="LBYB01000014">
    <property type="protein sequence ID" value="KKR41307.1"/>
    <property type="molecule type" value="Genomic_DNA"/>
</dbReference>
<dbReference type="GO" id="GO:0003677">
    <property type="term" value="F:DNA binding"/>
    <property type="evidence" value="ECO:0007669"/>
    <property type="project" value="InterPro"/>
</dbReference>
<dbReference type="Pfam" id="PF01797">
    <property type="entry name" value="Y1_Tnp"/>
    <property type="match status" value="1"/>
</dbReference>
<dbReference type="Proteomes" id="UP000034881">
    <property type="component" value="Unassembled WGS sequence"/>
</dbReference>
<evidence type="ECO:0000313" key="3">
    <source>
        <dbReference type="Proteomes" id="UP000034881"/>
    </source>
</evidence>
<reference evidence="2 3" key="1">
    <citation type="journal article" date="2015" name="Nature">
        <title>rRNA introns, odd ribosomes, and small enigmatic genomes across a large radiation of phyla.</title>
        <authorList>
            <person name="Brown C.T."/>
            <person name="Hug L.A."/>
            <person name="Thomas B.C."/>
            <person name="Sharon I."/>
            <person name="Castelle C.J."/>
            <person name="Singh A."/>
            <person name="Wilkins M.J."/>
            <person name="Williams K.H."/>
            <person name="Banfield J.F."/>
        </authorList>
    </citation>
    <scope>NUCLEOTIDE SEQUENCE [LARGE SCALE GENOMIC DNA]</scope>
</reference>
<dbReference type="GO" id="GO:0006313">
    <property type="term" value="P:DNA transposition"/>
    <property type="evidence" value="ECO:0007669"/>
    <property type="project" value="InterPro"/>
</dbReference>
<name>A0A0G0TTU1_9BACT</name>
<protein>
    <recommendedName>
        <fullName evidence="1">Transposase IS200-like domain-containing protein</fullName>
    </recommendedName>
</protein>
<comment type="caution">
    <text evidence="2">The sequence shown here is derived from an EMBL/GenBank/DDBJ whole genome shotgun (WGS) entry which is preliminary data.</text>
</comment>
<dbReference type="GO" id="GO:0004803">
    <property type="term" value="F:transposase activity"/>
    <property type="evidence" value="ECO:0007669"/>
    <property type="project" value="InterPro"/>
</dbReference>
<dbReference type="SMART" id="SM01321">
    <property type="entry name" value="Y1_Tnp"/>
    <property type="match status" value="1"/>
</dbReference>
<sequence>MSSNRKLVFAIEEIYHAFNRGVEKRPTFTNKRELDRALLTLNFYRFAELPVKLSKFLIQPENEQLKLLGKLENDYEKLVEIVCFCLMPNHFHLMLKQKMEDGISIFVSNFTNSYTRYFNTKHDRIGPLFQGTFKAVRIESDEQLVHVSRYIHLNPVSSFLIKLEVLKNYQWSSYPEFLGLSDKKLVSGNIVLGLFPSKKKYEKFVLDQVDYARQLESIKHLVIE</sequence>
<gene>
    <name evidence="2" type="ORF">UT77_C0014G0004</name>
</gene>
<dbReference type="AlphaFoldDB" id="A0A0G0TTU1"/>
<evidence type="ECO:0000259" key="1">
    <source>
        <dbReference type="SMART" id="SM01321"/>
    </source>
</evidence>
<dbReference type="PANTHER" id="PTHR34322:SF2">
    <property type="entry name" value="TRANSPOSASE IS200-LIKE DOMAIN-CONTAINING PROTEIN"/>
    <property type="match status" value="1"/>
</dbReference>
<dbReference type="PATRIC" id="fig|1618431.3.peg.1221"/>
<organism evidence="2 3">
    <name type="scientific">Candidatus Daviesbacteria bacterium GW2011_GWC2_40_12</name>
    <dbReference type="NCBI Taxonomy" id="1618431"/>
    <lineage>
        <taxon>Bacteria</taxon>
        <taxon>Candidatus Daviesiibacteriota</taxon>
    </lineage>
</organism>
<accession>A0A0G0TTU1</accession>
<dbReference type="Gene3D" id="3.30.70.1290">
    <property type="entry name" value="Transposase IS200-like"/>
    <property type="match status" value="1"/>
</dbReference>
<dbReference type="PANTHER" id="PTHR34322">
    <property type="entry name" value="TRANSPOSASE, Y1_TNP DOMAIN-CONTAINING"/>
    <property type="match status" value="1"/>
</dbReference>
<dbReference type="SUPFAM" id="SSF143422">
    <property type="entry name" value="Transposase IS200-like"/>
    <property type="match status" value="1"/>
</dbReference>
<evidence type="ECO:0000313" key="2">
    <source>
        <dbReference type="EMBL" id="KKR41307.1"/>
    </source>
</evidence>
<feature type="domain" description="Transposase IS200-like" evidence="1">
    <location>
        <begin position="10"/>
        <end position="154"/>
    </location>
</feature>
<dbReference type="InterPro" id="IPR036515">
    <property type="entry name" value="Transposase_17_sf"/>
</dbReference>
<proteinExistence type="predicted"/>
<dbReference type="InterPro" id="IPR002686">
    <property type="entry name" value="Transposase_17"/>
</dbReference>